<dbReference type="Proteomes" id="UP000244755">
    <property type="component" value="Plasmid unnamed1"/>
</dbReference>
<evidence type="ECO:0000313" key="3">
    <source>
        <dbReference type="Proteomes" id="UP000244755"/>
    </source>
</evidence>
<geneLocation type="plasmid" evidence="2 3">
    <name>unnamed1</name>
</geneLocation>
<keyword evidence="2" id="KW-0614">Plasmid</keyword>
<organism evidence="2 3">
    <name type="scientific">Methylobacterium currus</name>
    <dbReference type="NCBI Taxonomy" id="2051553"/>
    <lineage>
        <taxon>Bacteria</taxon>
        <taxon>Pseudomonadati</taxon>
        <taxon>Pseudomonadota</taxon>
        <taxon>Alphaproteobacteria</taxon>
        <taxon>Hyphomicrobiales</taxon>
        <taxon>Methylobacteriaceae</taxon>
        <taxon>Methylobacterium</taxon>
    </lineage>
</organism>
<accession>A0A2R4WX21</accession>
<protein>
    <submittedName>
        <fullName evidence="2">Uncharacterized protein</fullName>
    </submittedName>
</protein>
<dbReference type="OrthoDB" id="8005824at2"/>
<dbReference type="KEGG" id="mee:DA075_35055"/>
<keyword evidence="3" id="KW-1185">Reference proteome</keyword>
<dbReference type="AlphaFoldDB" id="A0A2R4WX21"/>
<name>A0A2R4WX21_9HYPH</name>
<proteinExistence type="predicted"/>
<evidence type="ECO:0000256" key="1">
    <source>
        <dbReference type="SAM" id="MobiDB-lite"/>
    </source>
</evidence>
<dbReference type="RefSeq" id="WP_099957651.1">
    <property type="nucleotide sequence ID" value="NZ_CP028845.1"/>
</dbReference>
<gene>
    <name evidence="2" type="ORF">DA075_35055</name>
</gene>
<dbReference type="EMBL" id="CP028845">
    <property type="protein sequence ID" value="AWB26088.1"/>
    <property type="molecule type" value="Genomic_DNA"/>
</dbReference>
<feature type="compositionally biased region" description="Low complexity" evidence="1">
    <location>
        <begin position="244"/>
        <end position="253"/>
    </location>
</feature>
<reference evidence="2 3" key="1">
    <citation type="submission" date="2018-04" db="EMBL/GenBank/DDBJ databases">
        <title>Methylobacterium sp. PR1016A genome.</title>
        <authorList>
            <person name="Park W."/>
        </authorList>
    </citation>
    <scope>NUCLEOTIDE SEQUENCE [LARGE SCALE GENOMIC DNA]</scope>
    <source>
        <strain evidence="2 3">PR1016A</strain>
        <plasmid evidence="2 3">unnamed1</plasmid>
    </source>
</reference>
<evidence type="ECO:0000313" key="2">
    <source>
        <dbReference type="EMBL" id="AWB26088.1"/>
    </source>
</evidence>
<feature type="region of interest" description="Disordered" evidence="1">
    <location>
        <begin position="227"/>
        <end position="253"/>
    </location>
</feature>
<sequence length="253" mass="26977">MTYAEMKDAIARALPQALPGLRAQLYDLNGTGLISDQDAGELDDAIEARRTAGRATPAPSPMPAGLSLGAAIAPTAERVHRFARQRRQTSPDRAKSRARVRLISRARCLPDHLSARYTNGQAAVLGVVGDEMAARGVCALSIAEIAARAGVCHRLAQTTLRLAEGDGLVTITERPRKGQKHQTNLVRVLSREWAAWLAKRRPTGCRQFGATEIEDSSFSLESKGAARGSVATGFRRGDSGSGAAGRAAARPRF</sequence>